<dbReference type="Gene3D" id="3.30.1360.40">
    <property type="match status" value="1"/>
</dbReference>
<dbReference type="RefSeq" id="WP_070979884.1">
    <property type="nucleotide sequence ID" value="NZ_CP043420.1"/>
</dbReference>
<dbReference type="InterPro" id="IPR003778">
    <property type="entry name" value="CT_A_B"/>
</dbReference>
<dbReference type="Proteomes" id="UP000322553">
    <property type="component" value="Chromosome"/>
</dbReference>
<sequence length="534" mass="56510">MNILPVSLSALLVELDDLSQTLGLFEHLKAHPIEGVTTIIPAARTLLMHFDPGRISARTLAAALRRCPLTGSQRASGELVEIPVCYDGEDLDEVARLLELTTDEVIRRHCEAEYQVAFCGFAPGFAYLTGGAGFDVPRRSTPRTRIPAGAVGLAGPFSGIYPTDSPGGWQLIGVTPLDMWDINREPAALLQPGMRVRFSPTSERPKRQARPVTAPQGSARDEPPMLEVVNAGLQSLYQDLGRSGQTHQGVSASGAMDRDAFRAANRLVGNPSNATAIEIAQGGVTIRCHRPALIGITGAELSVTIRPEAGPAYAVSTWWPIELAPGDTLTLGAPTAGARSYLALRGGFDVTPILGSSATDTLARLGPAPLAKGDTLHTAHLPVSAVSLDETPACKLPQPKDTVTLDIVPGPRSDWFNAAARERLCQQVWQVTPQSDRVGLRLSGEETLERARQGELPSEGTVTGALQVPANGQPVLFLADHPLTGGYPVIACVADYHLDLAGQIPVGAGIRFNPIPEPVPSADNALSESSEVSP</sequence>
<dbReference type="EMBL" id="CP043420">
    <property type="protein sequence ID" value="QEL12469.1"/>
    <property type="molecule type" value="Genomic_DNA"/>
</dbReference>
<dbReference type="Pfam" id="PF02682">
    <property type="entry name" value="CT_C_D"/>
    <property type="match status" value="1"/>
</dbReference>
<keyword evidence="2" id="KW-1185">Reference proteome</keyword>
<dbReference type="SUPFAM" id="SSF160467">
    <property type="entry name" value="PH0987 N-terminal domain-like"/>
    <property type="match status" value="1"/>
</dbReference>
<dbReference type="Pfam" id="PF02626">
    <property type="entry name" value="CT_A_B"/>
    <property type="match status" value="1"/>
</dbReference>
<dbReference type="InterPro" id="IPR003833">
    <property type="entry name" value="CT_C_D"/>
</dbReference>
<name>A0A1S1NWV1_9GAMM</name>
<dbReference type="Gene3D" id="2.40.100.10">
    <property type="entry name" value="Cyclophilin-like"/>
    <property type="match status" value="2"/>
</dbReference>
<organism evidence="1 2">
    <name type="scientific">Kushneria phosphatilytica</name>
    <dbReference type="NCBI Taxonomy" id="657387"/>
    <lineage>
        <taxon>Bacteria</taxon>
        <taxon>Pseudomonadati</taxon>
        <taxon>Pseudomonadota</taxon>
        <taxon>Gammaproteobacteria</taxon>
        <taxon>Oceanospirillales</taxon>
        <taxon>Halomonadaceae</taxon>
        <taxon>Kushneria</taxon>
    </lineage>
</organism>
<protein>
    <submittedName>
        <fullName evidence="1">5-oxoprolinase/urea amidolyase family protein</fullName>
    </submittedName>
</protein>
<evidence type="ECO:0000313" key="1">
    <source>
        <dbReference type="EMBL" id="QEL12469.1"/>
    </source>
</evidence>
<dbReference type="PANTHER" id="PTHR43309:SF3">
    <property type="entry name" value="5-OXOPROLINASE SUBUNIT C"/>
    <property type="match status" value="1"/>
</dbReference>
<dbReference type="InterPro" id="IPR052708">
    <property type="entry name" value="PxpC"/>
</dbReference>
<dbReference type="AlphaFoldDB" id="A0A1S1NWV1"/>
<dbReference type="InterPro" id="IPR029000">
    <property type="entry name" value="Cyclophilin-like_dom_sf"/>
</dbReference>
<keyword evidence="1" id="KW-0456">Lyase</keyword>
<dbReference type="SUPFAM" id="SSF50891">
    <property type="entry name" value="Cyclophilin-like"/>
    <property type="match status" value="2"/>
</dbReference>
<dbReference type="PANTHER" id="PTHR43309">
    <property type="entry name" value="5-OXOPROLINASE SUBUNIT C"/>
    <property type="match status" value="1"/>
</dbReference>
<dbReference type="STRING" id="657387.BH688_12060"/>
<accession>A0A1S1NWV1</accession>
<evidence type="ECO:0000313" key="2">
    <source>
        <dbReference type="Proteomes" id="UP000322553"/>
    </source>
</evidence>
<gene>
    <name evidence="1" type="ORF">FY550_15865</name>
</gene>
<reference evidence="1 2" key="1">
    <citation type="submission" date="2019-08" db="EMBL/GenBank/DDBJ databases">
        <title>Complete genome sequence of Kushneria sp. YCWA18, a halophilic phosphate-solubilizing bacterium isolated from Daqiao saltern in China.</title>
        <authorList>
            <person name="Du G.-X."/>
            <person name="Qu L.-Y."/>
        </authorList>
    </citation>
    <scope>NUCLEOTIDE SEQUENCE [LARGE SCALE GENOMIC DNA]</scope>
    <source>
        <strain evidence="1 2">YCWA18</strain>
    </source>
</reference>
<proteinExistence type="predicted"/>
<dbReference type="NCBIfam" id="TIGR00724">
    <property type="entry name" value="urea_amlyse_rel"/>
    <property type="match status" value="1"/>
</dbReference>
<dbReference type="SMART" id="SM00796">
    <property type="entry name" value="AHS1"/>
    <property type="match status" value="1"/>
</dbReference>
<dbReference type="SMART" id="SM00797">
    <property type="entry name" value="AHS2"/>
    <property type="match status" value="1"/>
</dbReference>
<dbReference type="KEGG" id="kuy:FY550_15865"/>
<dbReference type="OrthoDB" id="9768696at2"/>
<dbReference type="GO" id="GO:0016829">
    <property type="term" value="F:lyase activity"/>
    <property type="evidence" value="ECO:0007669"/>
    <property type="project" value="UniProtKB-KW"/>
</dbReference>